<dbReference type="CDD" id="cd03181">
    <property type="entry name" value="GST_C_EF1Bgamma_like"/>
    <property type="match status" value="1"/>
</dbReference>
<dbReference type="CDD" id="cd12279">
    <property type="entry name" value="RRM_TUT1"/>
    <property type="match status" value="1"/>
</dbReference>
<evidence type="ECO:0000256" key="17">
    <source>
        <dbReference type="ARBA" id="ARBA00022768"/>
    </source>
</evidence>
<evidence type="ECO:0000256" key="21">
    <source>
        <dbReference type="ARBA" id="ARBA00022842"/>
    </source>
</evidence>
<dbReference type="InterPro" id="IPR040079">
    <property type="entry name" value="Glutathione_S-Trfase"/>
</dbReference>
<dbReference type="GO" id="GO:0050265">
    <property type="term" value="F:RNA uridylyltransferase activity"/>
    <property type="evidence" value="ECO:0007669"/>
    <property type="project" value="UniProtKB-EC"/>
</dbReference>
<dbReference type="PROSITE" id="PS50404">
    <property type="entry name" value="GST_NTER"/>
    <property type="match status" value="1"/>
</dbReference>
<evidence type="ECO:0000256" key="3">
    <source>
        <dbReference type="ARBA" id="ARBA00003468"/>
    </source>
</evidence>
<evidence type="ECO:0000256" key="5">
    <source>
        <dbReference type="ARBA" id="ARBA00004604"/>
    </source>
</evidence>
<feature type="domain" description="GST C-terminal" evidence="39">
    <location>
        <begin position="1005"/>
        <end position="1133"/>
    </location>
</feature>
<keyword evidence="17 34" id="KW-0251">Elongation factor</keyword>
<protein>
    <recommendedName>
        <fullName evidence="11">Elongation factor 1-gamma</fullName>
        <ecNumber evidence="8">2.7.7.19</ecNumber>
        <ecNumber evidence="9">2.7.7.52</ecNumber>
    </recommendedName>
    <alternativeName>
        <fullName evidence="27">RNA-binding motif protein 21</fullName>
    </alternativeName>
    <alternativeName>
        <fullName evidence="10">Speckle targeted PIP5K1A-regulated poly(A) polymerase</fullName>
    </alternativeName>
    <alternativeName>
        <fullName evidence="28">U6 snRNA-specific terminal uridylyltransferase 1</fullName>
    </alternativeName>
    <alternativeName>
        <fullName evidence="26">eEF-1B gamma</fullName>
    </alternativeName>
</protein>
<evidence type="ECO:0000256" key="28">
    <source>
        <dbReference type="ARBA" id="ARBA00033036"/>
    </source>
</evidence>
<dbReference type="EMBL" id="CABDUW010000204">
    <property type="protein sequence ID" value="VTJ62610.1"/>
    <property type="molecule type" value="Genomic_DNA"/>
</dbReference>
<keyword evidence="14" id="KW-0548">Nucleotidyltransferase</keyword>
<dbReference type="InterPro" id="IPR050802">
    <property type="entry name" value="EF-GSTs"/>
</dbReference>
<evidence type="ECO:0000256" key="35">
    <source>
        <dbReference type="SAM" id="MobiDB-lite"/>
    </source>
</evidence>
<dbReference type="Gene3D" id="1.20.1050.10">
    <property type="match status" value="1"/>
</dbReference>
<dbReference type="InterPro" id="IPR036249">
    <property type="entry name" value="Thioredoxin-like_sf"/>
</dbReference>
<feature type="domain" description="EF-1-gamma C-terminal" evidence="36">
    <location>
        <begin position="1193"/>
        <end position="1354"/>
    </location>
</feature>
<dbReference type="FunFam" id="3.30.70.1010:FF:000001">
    <property type="entry name" value="Elongation factor 1-gamma 1"/>
    <property type="match status" value="1"/>
</dbReference>
<dbReference type="InterPro" id="IPR036433">
    <property type="entry name" value="EF1B_G_C_sf"/>
</dbReference>
<dbReference type="CDD" id="cd05402">
    <property type="entry name" value="NT_PAP_TUTase"/>
    <property type="match status" value="1"/>
</dbReference>
<dbReference type="Pfam" id="PF22600">
    <property type="entry name" value="MTPAP-like_central"/>
    <property type="match status" value="2"/>
</dbReference>
<dbReference type="InterPro" id="IPR004045">
    <property type="entry name" value="Glutathione_S-Trfase_N"/>
</dbReference>
<dbReference type="FunFam" id="3.30.70.330:FF:000305">
    <property type="entry name" value="speckle targeted PIP5K1A-regulated poly(A) polymerase"/>
    <property type="match status" value="1"/>
</dbReference>
<reference evidence="41 42" key="1">
    <citation type="submission" date="2019-04" db="EMBL/GenBank/DDBJ databases">
        <authorList>
            <person name="Alioto T."/>
            <person name="Alioto T."/>
        </authorList>
    </citation>
    <scope>NUCLEOTIDE SEQUENCE [LARGE SCALE GENOMIC DNA]</scope>
</reference>
<evidence type="ECO:0000256" key="13">
    <source>
        <dbReference type="ARBA" id="ARBA00022679"/>
    </source>
</evidence>
<evidence type="ECO:0000256" key="27">
    <source>
        <dbReference type="ARBA" id="ARBA00030790"/>
    </source>
</evidence>
<reference evidence="40" key="2">
    <citation type="submission" date="2020-08" db="EMBL/GenBank/DDBJ databases">
        <authorList>
            <person name="Shumante A."/>
            <person name="Zimin A.V."/>
            <person name="Puiu D."/>
            <person name="Salzberg S.L."/>
        </authorList>
    </citation>
    <scope>NUCLEOTIDE SEQUENCE</scope>
    <source>
        <strain evidence="40">WC2-LM</strain>
        <tissue evidence="40">Liver</tissue>
    </source>
</reference>
<accession>A0A5E4B0G8</accession>
<dbReference type="InterPro" id="IPR000504">
    <property type="entry name" value="RRM_dom"/>
</dbReference>
<dbReference type="SMART" id="SM00360">
    <property type="entry name" value="RRM"/>
    <property type="match status" value="1"/>
</dbReference>
<dbReference type="PANTHER" id="PTHR43986:SF1">
    <property type="entry name" value="ELONGATION FACTOR 1-GAMMA"/>
    <property type="match status" value="1"/>
</dbReference>
<evidence type="ECO:0000256" key="23">
    <source>
        <dbReference type="ARBA" id="ARBA00022917"/>
    </source>
</evidence>
<evidence type="ECO:0000259" key="39">
    <source>
        <dbReference type="PROSITE" id="PS50405"/>
    </source>
</evidence>
<comment type="subunit">
    <text evidence="7">EF-1 is composed of four subunits: alpha, beta, delta, and gamma.</text>
</comment>
<dbReference type="InterPro" id="IPR003604">
    <property type="entry name" value="Matrin/U1-like-C_Znf_C2H2"/>
</dbReference>
<dbReference type="EC" id="2.7.7.19" evidence="8"/>
<keyword evidence="15" id="KW-0479">Metal-binding</keyword>
<evidence type="ECO:0000259" key="37">
    <source>
        <dbReference type="PROSITE" id="PS50102"/>
    </source>
</evidence>
<dbReference type="SFLD" id="SFLDS00019">
    <property type="entry name" value="Glutathione_Transferase_(cytos"/>
    <property type="match status" value="1"/>
</dbReference>
<evidence type="ECO:0000256" key="15">
    <source>
        <dbReference type="ARBA" id="ARBA00022723"/>
    </source>
</evidence>
<evidence type="ECO:0000256" key="8">
    <source>
        <dbReference type="ARBA" id="ARBA00012388"/>
    </source>
</evidence>
<dbReference type="InterPro" id="IPR043519">
    <property type="entry name" value="NT_sf"/>
</dbReference>
<evidence type="ECO:0000256" key="6">
    <source>
        <dbReference type="ARBA" id="ARBA00008593"/>
    </source>
</evidence>
<comment type="subcellular location">
    <subcellularLocation>
        <location evidence="4">Nucleus speckle</location>
    </subcellularLocation>
    <subcellularLocation>
        <location evidence="5">Nucleus</location>
        <location evidence="5">Nucleolus</location>
    </subcellularLocation>
</comment>
<keyword evidence="20" id="KW-0067">ATP-binding</keyword>
<proteinExistence type="inferred from homology"/>
<dbReference type="InterPro" id="IPR034388">
    <property type="entry name" value="Star-PAP_RRM"/>
</dbReference>
<evidence type="ECO:0000256" key="33">
    <source>
        <dbReference type="PROSITE-ProRule" id="PRU00176"/>
    </source>
</evidence>
<dbReference type="PANTHER" id="PTHR43986">
    <property type="entry name" value="ELONGATION FACTOR 1-GAMMA"/>
    <property type="match status" value="1"/>
</dbReference>
<dbReference type="GO" id="GO:0008270">
    <property type="term" value="F:zinc ion binding"/>
    <property type="evidence" value="ECO:0007669"/>
    <property type="project" value="UniProtKB-KW"/>
</dbReference>
<comment type="function">
    <text evidence="3">Probably plays a role in anchoring the complex to other cellular components.</text>
</comment>
<keyword evidence="13" id="KW-0808">Transferase</keyword>
<evidence type="ECO:0000256" key="2">
    <source>
        <dbReference type="ARBA" id="ARBA00001946"/>
    </source>
</evidence>
<sequence length="1354" mass="148961">MAAVDSDVESLSRGGFRCRLCHVTTANRPSLDAHLGGRKHRHLVELRAARKAQGLRSVFVSGFPRDVNSAQLSEYFQAFGPVASVVMDKDKGVFAIVEMGDMGAREAVLSQSQHSLGGHRLRVRPREQKEFQSPASKSPKGAVPDSHQLAKALAEAPDVEAQMVKLVQLRELSEAEQQLRSLVVALMQEVFTEFFPGCVVHPFGSSINSFDVHGCDLDLFLDLGDLEEPQSVLKAPESPSLDSALASPLDPQALACALASPLGSQSPASPQDSEALDCGTPSSSLAPQTPDSALASETVASPQSLPPASPLQEDRGEQDLGKALELAEAPKGEKPEGAAMLELVGSILRGCVPGVYRVQTVPSARRPVVKFCHRPSGLHGDVSLSNRLALHNSRFLSLCSELDGRVRPLVYTLRCWAQGRGLSGSGPLLNNYALTLLVIYFLQTRDPPVLPTVSQLTQKAGEGEQVEVDGWDCSFPRDASRLEPSTNVEPLSSLLAQFFSCVSGWDLAGSLLSLREGQALPVAGGLPSNLWEGLRLGPMNLQDPFDLSHNVAANVTSRVVGRLQNCCRAAANYCRSLQYQHRSSRGRDWGLLPLLQPSSPSSLLSAMPIPLPPFPFPQLSAAVVQVLREALGCHIEQGTKRPRSEGCGIEESLQGGTNKRLKLDGQKKSCEEGKEEQQGCVGDHSEDGVEEMVIEVGETPQDWAMQSPGQSGEPPLMTRKYLATGEEGQPGHVVLLAEQGPMGPKVAQEEMKGETGKGASSLSSVSWRCALWHRVWQGRRRARRRLQQQTKEGDGGNAGVGAEWLAVEAQVTQELGGLNCCEQRPETEPLLAFVASASEADQTLTVTPLRDSQGLFPDLHHFLQRCWIRNCRAYAFCVVLTFRLFSPWLSPSPLPSLPGGLLCGSIESPTPFLCGITMAAGTLYTYPENWRAFKALIAAQYSGAQVRVLSAPPHFHFGQTNRTPEFLRKFPAGKVPAFEGDDGFCVFESNAIAYYVSNEELRGSTPEAAAQVVQWVSFADSDIVPPASTWVFPTLGIMHHNKQATENAKEEVRRILGLLDAHLKTRTFLVGERVTLADITVVCTLLWLYKQVLEPSFRQAFPNTNRWFLTCINQPQFRAILGEVKLCEKMAQFDAKKFAESQPKKDTPRKEKGSREEKQKPQAERKEEKKAAASAPEEEMDECEQALAAEPKAKDPFAHLPKSTFVLDEFKRKYSNEDTLSVALPYFWEHFDKDGWSLWYAEYRFPEELTQTFMSCNLITGMFQRLDKLRKNAFASVILFGTNNSSSISGVWVFRGQELAFPLSPDWQVDYESYTWRKLDPGSEETQTLVREYFSWEGAFQHVGKAFNQGKIFK</sequence>
<evidence type="ECO:0000256" key="14">
    <source>
        <dbReference type="ARBA" id="ARBA00022695"/>
    </source>
</evidence>
<evidence type="ECO:0000256" key="7">
    <source>
        <dbReference type="ARBA" id="ARBA00011237"/>
    </source>
</evidence>
<dbReference type="Gene3D" id="3.40.30.10">
    <property type="entry name" value="Glutaredoxin"/>
    <property type="match status" value="1"/>
</dbReference>
<evidence type="ECO:0000256" key="16">
    <source>
        <dbReference type="ARBA" id="ARBA00022741"/>
    </source>
</evidence>
<dbReference type="FunFam" id="1.20.1050.10:FF:000021">
    <property type="entry name" value="Elongation factor 1-gamma"/>
    <property type="match status" value="1"/>
</dbReference>
<evidence type="ECO:0000313" key="40">
    <source>
        <dbReference type="EMBL" id="KAF7467158.1"/>
    </source>
</evidence>
<dbReference type="Proteomes" id="UP000662637">
    <property type="component" value="Unassembled WGS sequence"/>
</dbReference>
<dbReference type="Pfam" id="PF02798">
    <property type="entry name" value="GST_N"/>
    <property type="match status" value="1"/>
</dbReference>
<dbReference type="PROSITE" id="PS50405">
    <property type="entry name" value="GST_CTER"/>
    <property type="match status" value="1"/>
</dbReference>
<evidence type="ECO:0000256" key="12">
    <source>
        <dbReference type="ARBA" id="ARBA00022664"/>
    </source>
</evidence>
<evidence type="ECO:0000313" key="41">
    <source>
        <dbReference type="EMBL" id="VTJ62610.1"/>
    </source>
</evidence>
<dbReference type="CDD" id="cd03044">
    <property type="entry name" value="GST_N_EF1Bgamma"/>
    <property type="match status" value="1"/>
</dbReference>
<dbReference type="FunFam" id="1.10.1410.10:FF:000008">
    <property type="entry name" value="speckle targeted PIP5K1A-regulated poly(A) polymerase"/>
    <property type="match status" value="1"/>
</dbReference>
<dbReference type="Pfam" id="PF00043">
    <property type="entry name" value="GST_C"/>
    <property type="match status" value="1"/>
</dbReference>
<dbReference type="GO" id="GO:0005524">
    <property type="term" value="F:ATP binding"/>
    <property type="evidence" value="ECO:0007669"/>
    <property type="project" value="UniProtKB-KW"/>
</dbReference>
<dbReference type="Gene3D" id="1.10.1410.10">
    <property type="match status" value="1"/>
</dbReference>
<dbReference type="SUPFAM" id="SSF47616">
    <property type="entry name" value="GST C-terminal domain-like"/>
    <property type="match status" value="1"/>
</dbReference>
<dbReference type="GO" id="GO:0003723">
    <property type="term" value="F:RNA binding"/>
    <property type="evidence" value="ECO:0007669"/>
    <property type="project" value="UniProtKB-UniRule"/>
</dbReference>
<dbReference type="InterPro" id="IPR035979">
    <property type="entry name" value="RBD_domain_sf"/>
</dbReference>
<keyword evidence="22 33" id="KW-0694">RNA-binding</keyword>
<evidence type="ECO:0000259" key="36">
    <source>
        <dbReference type="PROSITE" id="PS50040"/>
    </source>
</evidence>
<dbReference type="InterPro" id="IPR036236">
    <property type="entry name" value="Znf_C2H2_sf"/>
</dbReference>
<keyword evidence="24" id="KW-0464">Manganese</keyword>
<evidence type="ECO:0000259" key="38">
    <source>
        <dbReference type="PROSITE" id="PS50404"/>
    </source>
</evidence>
<evidence type="ECO:0000256" key="25">
    <source>
        <dbReference type="ARBA" id="ARBA00023242"/>
    </source>
</evidence>
<dbReference type="GO" id="GO:0003746">
    <property type="term" value="F:translation elongation factor activity"/>
    <property type="evidence" value="ECO:0007669"/>
    <property type="project" value="UniProtKB-UniRule"/>
</dbReference>
<comment type="cofactor">
    <cofactor evidence="2">
        <name>Mg(2+)</name>
        <dbReference type="ChEBI" id="CHEBI:18420"/>
    </cofactor>
</comment>
<evidence type="ECO:0000256" key="29">
    <source>
        <dbReference type="ARBA" id="ARBA00045789"/>
    </source>
</evidence>
<evidence type="ECO:0000256" key="30">
    <source>
        <dbReference type="ARBA" id="ARBA00046411"/>
    </source>
</evidence>
<comment type="cofactor">
    <cofactor evidence="1">
        <name>Mn(2+)</name>
        <dbReference type="ChEBI" id="CHEBI:29035"/>
    </cofactor>
</comment>
<dbReference type="GO" id="GO:0006397">
    <property type="term" value="P:mRNA processing"/>
    <property type="evidence" value="ECO:0007669"/>
    <property type="project" value="UniProtKB-KW"/>
</dbReference>
<comment type="function">
    <text evidence="29">Poly(A) polymerase that creates the 3'-poly(A) tail of specific pre-mRNAs. Localizes to nuclear speckles together with PIP5K1A and mediates polyadenylation of a select set of mRNAs, such as HMOX1. In addition to polyadenylation, it is also required for the 3'-end cleavage of pre-mRNAs: binds to the 3'UTR of targeted pre-mRNAs and promotes the recruitment and assembly of the CPSF complex on the 3'UTR of pre-mRNAs. In addition to adenylyltransferase activity, also has uridylyltransferase activity. However, the ATP ratio is higher than UTP in cells, suggesting that it functions primarily as a poly(A) polymerase. Acts as a specific terminal uridylyltransferase for U6 snRNA in vitro: responsible for a controlled elongation reaction that results in the restoration of the four 3'-terminal UMP-residues found in newly transcribed U6 snRNA. Not involved in replication-dependent histone mRNA degradation.</text>
</comment>
<dbReference type="InterPro" id="IPR036282">
    <property type="entry name" value="Glutathione-S-Trfase_C_sf"/>
</dbReference>
<evidence type="ECO:0000256" key="9">
    <source>
        <dbReference type="ARBA" id="ARBA00012472"/>
    </source>
</evidence>
<dbReference type="Pfam" id="PF00076">
    <property type="entry name" value="RRM_1"/>
    <property type="match status" value="1"/>
</dbReference>
<dbReference type="InterPro" id="IPR054708">
    <property type="entry name" value="MTPAP-like_central"/>
</dbReference>
<comment type="similarity">
    <text evidence="6">Belongs to the DNA polymerase type-B-like family.</text>
</comment>
<evidence type="ECO:0000256" key="32">
    <source>
        <dbReference type="ARBA" id="ARBA00049105"/>
    </source>
</evidence>
<dbReference type="PROSITE" id="PS50102">
    <property type="entry name" value="RRM"/>
    <property type="match status" value="1"/>
</dbReference>
<keyword evidence="16" id="KW-0547">Nucleotide-binding</keyword>
<feature type="compositionally biased region" description="Polar residues" evidence="35">
    <location>
        <begin position="262"/>
        <end position="272"/>
    </location>
</feature>
<dbReference type="GO" id="GO:0005737">
    <property type="term" value="C:cytoplasm"/>
    <property type="evidence" value="ECO:0007669"/>
    <property type="project" value="TreeGrafter"/>
</dbReference>
<feature type="compositionally biased region" description="Basic and acidic residues" evidence="35">
    <location>
        <begin position="661"/>
        <end position="686"/>
    </location>
</feature>
<dbReference type="InterPro" id="IPR012677">
    <property type="entry name" value="Nucleotide-bd_a/b_plait_sf"/>
</dbReference>
<evidence type="ECO:0000256" key="4">
    <source>
        <dbReference type="ARBA" id="ARBA00004324"/>
    </source>
</evidence>
<dbReference type="GO" id="GO:0016607">
    <property type="term" value="C:nuclear speck"/>
    <property type="evidence" value="ECO:0007669"/>
    <property type="project" value="UniProtKB-SubCell"/>
</dbReference>
<dbReference type="InterPro" id="IPR002058">
    <property type="entry name" value="PAP_assoc"/>
</dbReference>
<keyword evidence="19" id="KW-0862">Zinc</keyword>
<evidence type="ECO:0000256" key="1">
    <source>
        <dbReference type="ARBA" id="ARBA00001936"/>
    </source>
</evidence>
<dbReference type="SUPFAM" id="SSF54928">
    <property type="entry name" value="RNA-binding domain, RBD"/>
    <property type="match status" value="1"/>
</dbReference>
<dbReference type="EMBL" id="WJEC01007810">
    <property type="protein sequence ID" value="KAF7467158.1"/>
    <property type="molecule type" value="Genomic_DNA"/>
</dbReference>
<keyword evidence="23 34" id="KW-0648">Protein biosynthesis</keyword>
<evidence type="ECO:0000256" key="18">
    <source>
        <dbReference type="ARBA" id="ARBA00022771"/>
    </source>
</evidence>
<feature type="region of interest" description="Disordered" evidence="35">
    <location>
        <begin position="639"/>
        <end position="686"/>
    </location>
</feature>
<comment type="catalytic activity">
    <reaction evidence="31">
        <text>RNA(n) + ATP = RNA(n)-3'-adenine ribonucleotide + diphosphate</text>
        <dbReference type="Rhea" id="RHEA:11332"/>
        <dbReference type="Rhea" id="RHEA-COMP:14527"/>
        <dbReference type="Rhea" id="RHEA-COMP:17347"/>
        <dbReference type="ChEBI" id="CHEBI:30616"/>
        <dbReference type="ChEBI" id="CHEBI:33019"/>
        <dbReference type="ChEBI" id="CHEBI:140395"/>
        <dbReference type="ChEBI" id="CHEBI:173115"/>
        <dbReference type="EC" id="2.7.7.19"/>
    </reaction>
</comment>
<evidence type="ECO:0000256" key="11">
    <source>
        <dbReference type="ARBA" id="ARBA00022218"/>
    </source>
</evidence>
<gene>
    <name evidence="40" type="ORF">GHT09_001554</name>
    <name evidence="41" type="ORF">MONAX_5E046458</name>
</gene>
<organism evidence="41 42">
    <name type="scientific">Marmota monax</name>
    <name type="common">Woodchuck</name>
    <dbReference type="NCBI Taxonomy" id="9995"/>
    <lineage>
        <taxon>Eukaryota</taxon>
        <taxon>Metazoa</taxon>
        <taxon>Chordata</taxon>
        <taxon>Craniata</taxon>
        <taxon>Vertebrata</taxon>
        <taxon>Euteleostomi</taxon>
        <taxon>Mammalia</taxon>
        <taxon>Eutheria</taxon>
        <taxon>Euarchontoglires</taxon>
        <taxon>Glires</taxon>
        <taxon>Rodentia</taxon>
        <taxon>Sciuromorpha</taxon>
        <taxon>Sciuridae</taxon>
        <taxon>Xerinae</taxon>
        <taxon>Marmotini</taxon>
        <taxon>Marmota</taxon>
    </lineage>
</organism>
<keyword evidence="21" id="KW-0460">Magnesium</keyword>
<evidence type="ECO:0000256" key="24">
    <source>
        <dbReference type="ARBA" id="ARBA00023211"/>
    </source>
</evidence>
<dbReference type="PROSITE" id="PS50040">
    <property type="entry name" value="EF1G_C"/>
    <property type="match status" value="1"/>
</dbReference>
<evidence type="ECO:0000256" key="22">
    <source>
        <dbReference type="ARBA" id="ARBA00022884"/>
    </source>
</evidence>
<dbReference type="SFLD" id="SFLDG00358">
    <property type="entry name" value="Main_(cytGST)"/>
    <property type="match status" value="1"/>
</dbReference>
<name>A0A5E4B0G8_MARMO</name>
<dbReference type="Proteomes" id="UP000335636">
    <property type="component" value="Unassembled WGS sequence"/>
</dbReference>
<dbReference type="SUPFAM" id="SSF81301">
    <property type="entry name" value="Nucleotidyltransferase"/>
    <property type="match status" value="1"/>
</dbReference>
<comment type="catalytic activity">
    <reaction evidence="32">
        <text>RNA(n) + UTP = RNA(n)-3'-uridine ribonucleotide + diphosphate</text>
        <dbReference type="Rhea" id="RHEA:14785"/>
        <dbReference type="Rhea" id="RHEA-COMP:14527"/>
        <dbReference type="Rhea" id="RHEA-COMP:17348"/>
        <dbReference type="ChEBI" id="CHEBI:33019"/>
        <dbReference type="ChEBI" id="CHEBI:46398"/>
        <dbReference type="ChEBI" id="CHEBI:140395"/>
        <dbReference type="ChEBI" id="CHEBI:173116"/>
        <dbReference type="EC" id="2.7.7.52"/>
    </reaction>
</comment>
<evidence type="ECO:0000256" key="20">
    <source>
        <dbReference type="ARBA" id="ARBA00022840"/>
    </source>
</evidence>
<dbReference type="Gene3D" id="3.30.70.330">
    <property type="match status" value="1"/>
</dbReference>
<dbReference type="SUPFAM" id="SSF89942">
    <property type="entry name" value="eEF1-gamma domain"/>
    <property type="match status" value="1"/>
</dbReference>
<feature type="domain" description="GST N-terminal" evidence="38">
    <location>
        <begin position="919"/>
        <end position="1004"/>
    </location>
</feature>
<dbReference type="SUPFAM" id="SSF81631">
    <property type="entry name" value="PAP/OAS1 substrate-binding domain"/>
    <property type="match status" value="1"/>
</dbReference>
<feature type="compositionally biased region" description="Basic and acidic residues" evidence="35">
    <location>
        <begin position="1138"/>
        <end position="1171"/>
    </location>
</feature>
<evidence type="ECO:0000256" key="10">
    <source>
        <dbReference type="ARBA" id="ARBA00021679"/>
    </source>
</evidence>
<keyword evidence="42" id="KW-1185">Reference proteome</keyword>
<dbReference type="FunFam" id="3.40.30.10:FF:000088">
    <property type="entry name" value="Elongation factor 1-gamma"/>
    <property type="match status" value="1"/>
</dbReference>
<evidence type="ECO:0000313" key="42">
    <source>
        <dbReference type="Proteomes" id="UP000335636"/>
    </source>
</evidence>
<evidence type="ECO:0000256" key="19">
    <source>
        <dbReference type="ARBA" id="ARBA00022833"/>
    </source>
</evidence>
<dbReference type="SUPFAM" id="SSF57667">
    <property type="entry name" value="beta-beta-alpha zinc fingers"/>
    <property type="match status" value="1"/>
</dbReference>
<evidence type="ECO:0000256" key="34">
    <source>
        <dbReference type="PROSITE-ProRule" id="PRU00519"/>
    </source>
</evidence>
<keyword evidence="25" id="KW-0539">Nucleus</keyword>
<comment type="subunit">
    <text evidence="30">Associates with the cleavage and polyadenylation specificity factor (CPSF) complex. Interacts with CPSF1 and CPSF3; the interaction is direct. Interacts with PIP5K1A.</text>
</comment>
<dbReference type="InterPro" id="IPR010987">
    <property type="entry name" value="Glutathione-S-Trfase_C-like"/>
</dbReference>
<keyword evidence="18" id="KW-0863">Zinc-finger</keyword>
<feature type="compositionally biased region" description="Polar residues" evidence="35">
    <location>
        <begin position="280"/>
        <end position="291"/>
    </location>
</feature>
<feature type="region of interest" description="Disordered" evidence="35">
    <location>
        <begin position="261"/>
        <end position="316"/>
    </location>
</feature>
<feature type="domain" description="RRM" evidence="37">
    <location>
        <begin position="56"/>
        <end position="128"/>
    </location>
</feature>
<keyword evidence="12" id="KW-0507">mRNA processing</keyword>
<dbReference type="Pfam" id="PF03828">
    <property type="entry name" value="PAP_assoc"/>
    <property type="match status" value="1"/>
</dbReference>
<feature type="region of interest" description="Disordered" evidence="35">
    <location>
        <begin position="1138"/>
        <end position="1185"/>
    </location>
</feature>
<dbReference type="GO" id="GO:1990817">
    <property type="term" value="F:poly(A) RNA polymerase activity"/>
    <property type="evidence" value="ECO:0007669"/>
    <property type="project" value="UniProtKB-EC"/>
</dbReference>
<dbReference type="SUPFAM" id="SSF52833">
    <property type="entry name" value="Thioredoxin-like"/>
    <property type="match status" value="1"/>
</dbReference>
<evidence type="ECO:0000256" key="26">
    <source>
        <dbReference type="ARBA" id="ARBA00030426"/>
    </source>
</evidence>
<dbReference type="EC" id="2.7.7.52" evidence="9"/>
<dbReference type="InterPro" id="IPR004046">
    <property type="entry name" value="GST_C"/>
</dbReference>
<dbReference type="SMART" id="SM00451">
    <property type="entry name" value="ZnF_U1"/>
    <property type="match status" value="1"/>
</dbReference>
<dbReference type="InterPro" id="IPR013087">
    <property type="entry name" value="Znf_C2H2_type"/>
</dbReference>
<dbReference type="Pfam" id="PF00647">
    <property type="entry name" value="EF1G"/>
    <property type="match status" value="1"/>
</dbReference>
<dbReference type="Pfam" id="PF12874">
    <property type="entry name" value="zf-met"/>
    <property type="match status" value="1"/>
</dbReference>
<evidence type="ECO:0000256" key="31">
    <source>
        <dbReference type="ARBA" id="ARBA00048830"/>
    </source>
</evidence>
<dbReference type="GO" id="GO:0005730">
    <property type="term" value="C:nucleolus"/>
    <property type="evidence" value="ECO:0007669"/>
    <property type="project" value="UniProtKB-SubCell"/>
</dbReference>
<dbReference type="Gene3D" id="3.30.70.1010">
    <property type="entry name" value="Translation elongation factor EF1B, gamma chain, conserved domain"/>
    <property type="match status" value="1"/>
</dbReference>
<dbReference type="SMART" id="SM01183">
    <property type="entry name" value="EF1G"/>
    <property type="match status" value="1"/>
</dbReference>
<dbReference type="InterPro" id="IPR001662">
    <property type="entry name" value="EF1B_G_C"/>
</dbReference>